<reference evidence="2 3" key="1">
    <citation type="journal article" date="2016" name="Nat. Commun.">
        <title>Thousands of microbial genomes shed light on interconnected biogeochemical processes in an aquifer system.</title>
        <authorList>
            <person name="Anantharaman K."/>
            <person name="Brown C.T."/>
            <person name="Hug L.A."/>
            <person name="Sharon I."/>
            <person name="Castelle C.J."/>
            <person name="Probst A.J."/>
            <person name="Thomas B.C."/>
            <person name="Singh A."/>
            <person name="Wilkins M.J."/>
            <person name="Karaoz U."/>
            <person name="Brodie E.L."/>
            <person name="Williams K.H."/>
            <person name="Hubbard S.S."/>
            <person name="Banfield J.F."/>
        </authorList>
    </citation>
    <scope>NUCLEOTIDE SEQUENCE [LARGE SCALE GENOMIC DNA]</scope>
    <source>
        <strain evidence="3">RIFCSPLOWO2_12_FULL_64_10</strain>
    </source>
</reference>
<dbReference type="AlphaFoldDB" id="A0A1F6CML2"/>
<dbReference type="EMBL" id="MFKF01000210">
    <property type="protein sequence ID" value="OGG50270.1"/>
    <property type="molecule type" value="Genomic_DNA"/>
</dbReference>
<feature type="compositionally biased region" description="Polar residues" evidence="1">
    <location>
        <begin position="101"/>
        <end position="113"/>
    </location>
</feature>
<feature type="compositionally biased region" description="Polar residues" evidence="1">
    <location>
        <begin position="64"/>
        <end position="81"/>
    </location>
</feature>
<evidence type="ECO:0000256" key="1">
    <source>
        <dbReference type="SAM" id="MobiDB-lite"/>
    </source>
</evidence>
<sequence>MPIFVSRFSSARNGLANFQALRTAVEDVRTDRRASASRERERNREEERDQTAPSGEDRRGASTLLVTSQRADQVAQRVTDQNASSRASERRESNGRANGRSPETAQRSASTAGNAPEASREERGRQAQAQREEPETRVVLRPVLRSAAQRLDGLTRLISAQRRGEEPAVGTEPAARARLSTSLRIEQTAAQSDVVRTAQAAQVSQAQQAPRTTEAARTQPEPRAEDRIRETTELKQDLREDVATVARGLVKDAVRQNTRNARRIAQGTLQAAQAHPTTTLARPLLQRAPLSQSLFSNRVRQAPTISNLSPLRSALALLGTNVNILVG</sequence>
<feature type="compositionally biased region" description="Basic and acidic residues" evidence="1">
    <location>
        <begin position="118"/>
        <end position="138"/>
    </location>
</feature>
<name>A0A1F6CML2_HANXR</name>
<feature type="region of interest" description="Disordered" evidence="1">
    <location>
        <begin position="201"/>
        <end position="226"/>
    </location>
</feature>
<evidence type="ECO:0000313" key="3">
    <source>
        <dbReference type="Proteomes" id="UP000178606"/>
    </source>
</evidence>
<organism evidence="2 3">
    <name type="scientific">Handelsmanbacteria sp. (strain RIFCSPLOWO2_12_FULL_64_10)</name>
    <dbReference type="NCBI Taxonomy" id="1817868"/>
    <lineage>
        <taxon>Bacteria</taxon>
        <taxon>Candidatus Handelsmaniibacteriota</taxon>
    </lineage>
</organism>
<feature type="compositionally biased region" description="Basic and acidic residues" evidence="1">
    <location>
        <begin position="25"/>
        <end position="60"/>
    </location>
</feature>
<proteinExistence type="predicted"/>
<accession>A0A1F6CML2</accession>
<comment type="caution">
    <text evidence="2">The sequence shown here is derived from an EMBL/GenBank/DDBJ whole genome shotgun (WGS) entry which is preliminary data.</text>
</comment>
<gene>
    <name evidence="2" type="ORF">A3F84_18080</name>
</gene>
<dbReference type="Proteomes" id="UP000178606">
    <property type="component" value="Unassembled WGS sequence"/>
</dbReference>
<feature type="region of interest" description="Disordered" evidence="1">
    <location>
        <begin position="25"/>
        <end position="139"/>
    </location>
</feature>
<protein>
    <submittedName>
        <fullName evidence="2">Uncharacterized protein</fullName>
    </submittedName>
</protein>
<evidence type="ECO:0000313" key="2">
    <source>
        <dbReference type="EMBL" id="OGG50270.1"/>
    </source>
</evidence>